<reference evidence="2 3" key="1">
    <citation type="journal article" date="2016" name="Mol. Biol. Evol.">
        <title>Comparative Genomics of Early-Diverging Mushroom-Forming Fungi Provides Insights into the Origins of Lignocellulose Decay Capabilities.</title>
        <authorList>
            <person name="Nagy L.G."/>
            <person name="Riley R."/>
            <person name="Tritt A."/>
            <person name="Adam C."/>
            <person name="Daum C."/>
            <person name="Floudas D."/>
            <person name="Sun H."/>
            <person name="Yadav J.S."/>
            <person name="Pangilinan J."/>
            <person name="Larsson K.H."/>
            <person name="Matsuura K."/>
            <person name="Barry K."/>
            <person name="Labutti K."/>
            <person name="Kuo R."/>
            <person name="Ohm R.A."/>
            <person name="Bhattacharya S.S."/>
            <person name="Shirouzu T."/>
            <person name="Yoshinaga Y."/>
            <person name="Martin F.M."/>
            <person name="Grigoriev I.V."/>
            <person name="Hibbett D.S."/>
        </authorList>
    </citation>
    <scope>NUCLEOTIDE SEQUENCE [LARGE SCALE GENOMIC DNA]</scope>
    <source>
        <strain evidence="2 3">TUFC12733</strain>
    </source>
</reference>
<dbReference type="AlphaFoldDB" id="A0A167RJJ6"/>
<dbReference type="Proteomes" id="UP000076738">
    <property type="component" value="Unassembled WGS sequence"/>
</dbReference>
<keyword evidence="1" id="KW-0732">Signal</keyword>
<dbReference type="EMBL" id="KV417268">
    <property type="protein sequence ID" value="KZP00981.1"/>
    <property type="molecule type" value="Genomic_DNA"/>
</dbReference>
<evidence type="ECO:0000313" key="2">
    <source>
        <dbReference type="EMBL" id="KZP00981.1"/>
    </source>
</evidence>
<evidence type="ECO:0008006" key="4">
    <source>
        <dbReference type="Google" id="ProtNLM"/>
    </source>
</evidence>
<name>A0A167RJJ6_CALVF</name>
<sequence length="107" mass="11833">MHLGLALPMFSLLLLTSSSALHVLRSYCRLLGSSELFPPLPGAKHWRGTQQQMGASPTADKCGQLEMQMNEPQLYYKNSALADAGFVLYMHWQPSKPRDSPIGCGVR</sequence>
<organism evidence="2 3">
    <name type="scientific">Calocera viscosa (strain TUFC12733)</name>
    <dbReference type="NCBI Taxonomy" id="1330018"/>
    <lineage>
        <taxon>Eukaryota</taxon>
        <taxon>Fungi</taxon>
        <taxon>Dikarya</taxon>
        <taxon>Basidiomycota</taxon>
        <taxon>Agaricomycotina</taxon>
        <taxon>Dacrymycetes</taxon>
        <taxon>Dacrymycetales</taxon>
        <taxon>Dacrymycetaceae</taxon>
        <taxon>Calocera</taxon>
    </lineage>
</organism>
<feature type="chain" id="PRO_5007891934" description="Secreted protein" evidence="1">
    <location>
        <begin position="21"/>
        <end position="107"/>
    </location>
</feature>
<evidence type="ECO:0000313" key="3">
    <source>
        <dbReference type="Proteomes" id="UP000076738"/>
    </source>
</evidence>
<gene>
    <name evidence="2" type="ORF">CALVIDRAFT_220341</name>
</gene>
<proteinExistence type="predicted"/>
<keyword evidence="3" id="KW-1185">Reference proteome</keyword>
<protein>
    <recommendedName>
        <fullName evidence="4">Secreted protein</fullName>
    </recommendedName>
</protein>
<feature type="signal peptide" evidence="1">
    <location>
        <begin position="1"/>
        <end position="20"/>
    </location>
</feature>
<accession>A0A167RJJ6</accession>
<evidence type="ECO:0000256" key="1">
    <source>
        <dbReference type="SAM" id="SignalP"/>
    </source>
</evidence>